<protein>
    <submittedName>
        <fullName evidence="1">Uncharacterized protein</fullName>
    </submittedName>
</protein>
<name>A0A224YAN8_9ACAR</name>
<dbReference type="AlphaFoldDB" id="A0A224YAN8"/>
<proteinExistence type="predicted"/>
<reference evidence="1" key="1">
    <citation type="journal article" date="2017" name="Parasit. Vectors">
        <title>Sialotranscriptomics of Rhipicephalus zambeziensis reveals intricate expression profiles of secretory proteins and suggests tight temporal transcriptional regulation during blood-feeding.</title>
        <authorList>
            <person name="de Castro M.H."/>
            <person name="de Klerk D."/>
            <person name="Pienaar R."/>
            <person name="Rees D.J.G."/>
            <person name="Mans B.J."/>
        </authorList>
    </citation>
    <scope>NUCLEOTIDE SEQUENCE</scope>
    <source>
        <tissue evidence="1">Salivary glands</tissue>
    </source>
</reference>
<accession>A0A224YAN8</accession>
<sequence>MMQANTNTLKPLHMKGVQKIQVEVKEIIRRNFVISESLMLHLAGIHVSNFGKSLLNKSSKFMRMQDIPAGVNIPCSVYPATYFRNTITCTQSNIAQLSKYRQRWKYPHAHSRGTTHKDASAPITPAIFSHSTFHAFPLQNNLAKVTQ</sequence>
<organism evidence="1">
    <name type="scientific">Rhipicephalus zambeziensis</name>
    <dbReference type="NCBI Taxonomy" id="60191"/>
    <lineage>
        <taxon>Eukaryota</taxon>
        <taxon>Metazoa</taxon>
        <taxon>Ecdysozoa</taxon>
        <taxon>Arthropoda</taxon>
        <taxon>Chelicerata</taxon>
        <taxon>Arachnida</taxon>
        <taxon>Acari</taxon>
        <taxon>Parasitiformes</taxon>
        <taxon>Ixodida</taxon>
        <taxon>Ixodoidea</taxon>
        <taxon>Ixodidae</taxon>
        <taxon>Rhipicephalinae</taxon>
        <taxon>Rhipicephalus</taxon>
        <taxon>Rhipicephalus</taxon>
    </lineage>
</organism>
<evidence type="ECO:0000313" key="1">
    <source>
        <dbReference type="EMBL" id="MAA12689.1"/>
    </source>
</evidence>
<dbReference type="EMBL" id="GFPF01001543">
    <property type="protein sequence ID" value="MAA12689.1"/>
    <property type="molecule type" value="Transcribed_RNA"/>
</dbReference>